<proteinExistence type="predicted"/>
<dbReference type="Proteomes" id="UP000295060">
    <property type="component" value="Unassembled WGS sequence"/>
</dbReference>
<name>A0ABY2FMY2_9ACTN</name>
<evidence type="ECO:0000313" key="2">
    <source>
        <dbReference type="Proteomes" id="UP000295060"/>
    </source>
</evidence>
<sequence length="97" mass="10635">MLTRTPQLRISGHGAGLRLKHRGSWQRDPLQAVQECCRASTALDKALGEAVREALATGASWHDIGLALGVTENAQTDQDVINALGQAKRAVWSRYWK</sequence>
<reference evidence="1 2" key="1">
    <citation type="submission" date="2019-03" db="EMBL/GenBank/DDBJ databases">
        <title>Genomic Encyclopedia of Type Strains, Phase III (KMG-III): the genomes of soil and plant-associated and newly described type strains.</title>
        <authorList>
            <person name="Whitman W."/>
        </authorList>
    </citation>
    <scope>NUCLEOTIDE SEQUENCE [LARGE SCALE GENOMIC DNA]</scope>
    <source>
        <strain evidence="1 2">VKMAc-2574</strain>
    </source>
</reference>
<comment type="caution">
    <text evidence="1">The sequence shown here is derived from an EMBL/GenBank/DDBJ whole genome shotgun (WGS) entry which is preliminary data.</text>
</comment>
<protein>
    <recommendedName>
        <fullName evidence="3">ANTAR domain-containing protein</fullName>
    </recommendedName>
</protein>
<organism evidence="1 2">
    <name type="scientific">Kribbella pratensis</name>
    <dbReference type="NCBI Taxonomy" id="2512112"/>
    <lineage>
        <taxon>Bacteria</taxon>
        <taxon>Bacillati</taxon>
        <taxon>Actinomycetota</taxon>
        <taxon>Actinomycetes</taxon>
        <taxon>Propionibacteriales</taxon>
        <taxon>Kribbellaceae</taxon>
        <taxon>Kribbella</taxon>
    </lineage>
</organism>
<evidence type="ECO:0000313" key="1">
    <source>
        <dbReference type="EMBL" id="TDW94500.1"/>
    </source>
</evidence>
<dbReference type="RefSeq" id="WP_134127759.1">
    <property type="nucleotide sequence ID" value="NZ_SODU01000001.1"/>
</dbReference>
<gene>
    <name evidence="1" type="ORF">EV137_1813</name>
</gene>
<accession>A0ABY2FMY2</accession>
<keyword evidence="2" id="KW-1185">Reference proteome</keyword>
<dbReference type="EMBL" id="SODU01000001">
    <property type="protein sequence ID" value="TDW94500.1"/>
    <property type="molecule type" value="Genomic_DNA"/>
</dbReference>
<evidence type="ECO:0008006" key="3">
    <source>
        <dbReference type="Google" id="ProtNLM"/>
    </source>
</evidence>